<accession>A0A855FC33</accession>
<organism evidence="4 5">
    <name type="scientific">Raoultella ornithinolytica</name>
    <name type="common">Klebsiella ornithinolytica</name>
    <dbReference type="NCBI Taxonomy" id="54291"/>
    <lineage>
        <taxon>Bacteria</taxon>
        <taxon>Pseudomonadati</taxon>
        <taxon>Pseudomonadota</taxon>
        <taxon>Gammaproteobacteria</taxon>
        <taxon>Enterobacterales</taxon>
        <taxon>Enterobacteriaceae</taxon>
        <taxon>Klebsiella/Raoultella group</taxon>
        <taxon>Raoultella</taxon>
    </lineage>
</organism>
<dbReference type="InterPro" id="IPR002104">
    <property type="entry name" value="Integrase_catalytic"/>
</dbReference>
<comment type="caution">
    <text evidence="4">The sequence shown here is derived from an EMBL/GenBank/DDBJ whole genome shotgun (WGS) entry which is preliminary data.</text>
</comment>
<dbReference type="Proteomes" id="UP000229713">
    <property type="component" value="Unassembled WGS sequence"/>
</dbReference>
<name>A0A855FC33_RAOOR</name>
<dbReference type="AlphaFoldDB" id="A0A855FC33"/>
<keyword evidence="1" id="KW-0238">DNA-binding</keyword>
<reference evidence="4 5" key="1">
    <citation type="submission" date="2017-07" db="EMBL/GenBank/DDBJ databases">
        <title>Raoultella ornithinolytica strain HH3 draft genome.</title>
        <authorList>
            <person name="Duceppe M.-O."/>
            <person name="Huang H."/>
            <person name="Phipps-Todd B."/>
        </authorList>
    </citation>
    <scope>NUCLEOTIDE SEQUENCE [LARGE SCALE GENOMIC DNA]</scope>
    <source>
        <strain evidence="4 5">HH3</strain>
    </source>
</reference>
<protein>
    <submittedName>
        <fullName evidence="4">Integrase</fullName>
    </submittedName>
</protein>
<dbReference type="RefSeq" id="WP_099843331.1">
    <property type="nucleotide sequence ID" value="NZ_NKYI01000017.1"/>
</dbReference>
<dbReference type="InterPro" id="IPR011010">
    <property type="entry name" value="DNA_brk_join_enz"/>
</dbReference>
<dbReference type="InterPro" id="IPR013762">
    <property type="entry name" value="Integrase-like_cat_sf"/>
</dbReference>
<dbReference type="InterPro" id="IPR010998">
    <property type="entry name" value="Integrase_recombinase_N"/>
</dbReference>
<evidence type="ECO:0000259" key="3">
    <source>
        <dbReference type="PROSITE" id="PS51898"/>
    </source>
</evidence>
<dbReference type="GO" id="GO:0006310">
    <property type="term" value="P:DNA recombination"/>
    <property type="evidence" value="ECO:0007669"/>
    <property type="project" value="UniProtKB-KW"/>
</dbReference>
<dbReference type="Gene3D" id="1.10.150.130">
    <property type="match status" value="1"/>
</dbReference>
<feature type="domain" description="Tyr recombinase" evidence="3">
    <location>
        <begin position="110"/>
        <end position="287"/>
    </location>
</feature>
<dbReference type="Gene3D" id="1.10.443.10">
    <property type="entry name" value="Intergrase catalytic core"/>
    <property type="match status" value="1"/>
</dbReference>
<proteinExistence type="predicted"/>
<dbReference type="GO" id="GO:0003677">
    <property type="term" value="F:DNA binding"/>
    <property type="evidence" value="ECO:0007669"/>
    <property type="project" value="UniProtKB-KW"/>
</dbReference>
<dbReference type="PROSITE" id="PS51898">
    <property type="entry name" value="TYR_RECOMBINASE"/>
    <property type="match status" value="1"/>
</dbReference>
<dbReference type="GO" id="GO:0015074">
    <property type="term" value="P:DNA integration"/>
    <property type="evidence" value="ECO:0007669"/>
    <property type="project" value="InterPro"/>
</dbReference>
<evidence type="ECO:0000256" key="2">
    <source>
        <dbReference type="ARBA" id="ARBA00023172"/>
    </source>
</evidence>
<gene>
    <name evidence="4" type="ORF">CFY86_10525</name>
</gene>
<dbReference type="EMBL" id="NKYI01000017">
    <property type="protein sequence ID" value="PIK84467.1"/>
    <property type="molecule type" value="Genomic_DNA"/>
</dbReference>
<keyword evidence="2" id="KW-0233">DNA recombination</keyword>
<dbReference type="SUPFAM" id="SSF56349">
    <property type="entry name" value="DNA breaking-rejoining enzymes"/>
    <property type="match status" value="1"/>
</dbReference>
<evidence type="ECO:0000313" key="4">
    <source>
        <dbReference type="EMBL" id="PIK84467.1"/>
    </source>
</evidence>
<dbReference type="Pfam" id="PF00589">
    <property type="entry name" value="Phage_integrase"/>
    <property type="match status" value="1"/>
</dbReference>
<evidence type="ECO:0000313" key="5">
    <source>
        <dbReference type="Proteomes" id="UP000229713"/>
    </source>
</evidence>
<evidence type="ECO:0000256" key="1">
    <source>
        <dbReference type="ARBA" id="ARBA00023125"/>
    </source>
</evidence>
<sequence>MSKITMSEWLVRYESIVNDRLNTGAVAAKTHGDYRRLIHFCRSVWTDTLLQDISIHEITAVIHRKAATSPFAARRLRINMSDLYVEAQRFGVLPLGHNPALIVRHPATSVKTERLTFPEWLRIFRLATYRTPEYFQIAMLLALITGQRRADIVAMHTDDIRDGYLHITQNKTGERIALPLQLRLDIAGCSLSEVISICPSAGPLVQSRGKSVGAWSITRWFQICRDEAGIGAREGKSPPTFREIRSLSERLYRPQGIDTRTLLGHKYQRMTDGYNDIRDREYRKLALKKTAD</sequence>